<reference evidence="1 2" key="1">
    <citation type="journal article" date="2014" name="Int. J. Syst. Evol. Microbiol.">
        <title>Streptomyces hoynatensis sp. nov., isolated from deep marine sediment.</title>
        <authorList>
            <person name="Veyisoglu A."/>
            <person name="Sahin N."/>
        </authorList>
    </citation>
    <scope>NUCLEOTIDE SEQUENCE [LARGE SCALE GENOMIC DNA]</scope>
    <source>
        <strain evidence="1 2">KCTC 29097</strain>
    </source>
</reference>
<organism evidence="1 2">
    <name type="scientific">Streptomyces hoynatensis</name>
    <dbReference type="NCBI Taxonomy" id="1141874"/>
    <lineage>
        <taxon>Bacteria</taxon>
        <taxon>Bacillati</taxon>
        <taxon>Actinomycetota</taxon>
        <taxon>Actinomycetes</taxon>
        <taxon>Kitasatosporales</taxon>
        <taxon>Streptomycetaceae</taxon>
        <taxon>Streptomyces</taxon>
    </lineage>
</organism>
<evidence type="ECO:0000313" key="1">
    <source>
        <dbReference type="EMBL" id="RKN41209.1"/>
    </source>
</evidence>
<keyword evidence="1" id="KW-0413">Isomerase</keyword>
<dbReference type="RefSeq" id="WP_120680136.1">
    <property type="nucleotide sequence ID" value="NZ_RBAL01000008.1"/>
</dbReference>
<dbReference type="PANTHER" id="PTHR43459">
    <property type="entry name" value="ENOYL-COA HYDRATASE"/>
    <property type="match status" value="1"/>
</dbReference>
<dbReference type="InterPro" id="IPR029045">
    <property type="entry name" value="ClpP/crotonase-like_dom_sf"/>
</dbReference>
<accession>A0A3A9YZN5</accession>
<dbReference type="InterPro" id="IPR001753">
    <property type="entry name" value="Enoyl-CoA_hydra/iso"/>
</dbReference>
<comment type="caution">
    <text evidence="1">The sequence shown here is derived from an EMBL/GenBank/DDBJ whole genome shotgun (WGS) entry which is preliminary data.</text>
</comment>
<dbReference type="CDD" id="cd06558">
    <property type="entry name" value="crotonase-like"/>
    <property type="match status" value="1"/>
</dbReference>
<name>A0A3A9YZN5_9ACTN</name>
<dbReference type="GO" id="GO:0016853">
    <property type="term" value="F:isomerase activity"/>
    <property type="evidence" value="ECO:0007669"/>
    <property type="project" value="UniProtKB-KW"/>
</dbReference>
<protein>
    <submittedName>
        <fullName evidence="1">Enoyl-CoA hydratase/isomerase family protein</fullName>
    </submittedName>
</protein>
<dbReference type="NCBIfam" id="NF042431">
    <property type="entry name" value="EnCoAhydt_DpgB"/>
    <property type="match status" value="1"/>
</dbReference>
<dbReference type="SUPFAM" id="SSF52096">
    <property type="entry name" value="ClpP/crotonase"/>
    <property type="match status" value="1"/>
</dbReference>
<dbReference type="OrthoDB" id="6006525at2"/>
<dbReference type="Pfam" id="PF00378">
    <property type="entry name" value="ECH_1"/>
    <property type="match status" value="1"/>
</dbReference>
<sequence length="248" mass="25947">MSTSKAEPQEGAGADVELVIDSAGPLSQELITGLNELCERVEDAPDEVLVVLRLRASGAAGGQDPAQGPRSWPGEGVGIHLVNRWERALRRLERLGAATVAVAEGPCGGPALETLLATDYRLGTPGTTIELPASSGEFWPGMAVHRLANQLGVVRARRLVLFGAGLTAAESVQAGLLDEIVTDVAEGIRAARELTARVTGSELALRRRLLLEAATTSFEEALGAHLAACDRTLRRGQREAGTVPAVAP</sequence>
<evidence type="ECO:0000313" key="2">
    <source>
        <dbReference type="Proteomes" id="UP000272474"/>
    </source>
</evidence>
<gene>
    <name evidence="1" type="ORF">D7294_15880</name>
</gene>
<dbReference type="AlphaFoldDB" id="A0A3A9YZN5"/>
<keyword evidence="2" id="KW-1185">Reference proteome</keyword>
<dbReference type="InterPro" id="IPR053545">
    <property type="entry name" value="Enoyl-CoA_hydratase-like"/>
</dbReference>
<dbReference type="Gene3D" id="3.90.226.10">
    <property type="entry name" value="2-enoyl-CoA Hydratase, Chain A, domain 1"/>
    <property type="match status" value="1"/>
</dbReference>
<proteinExistence type="predicted"/>
<dbReference type="EMBL" id="RBAL01000008">
    <property type="protein sequence ID" value="RKN41209.1"/>
    <property type="molecule type" value="Genomic_DNA"/>
</dbReference>
<dbReference type="Proteomes" id="UP000272474">
    <property type="component" value="Unassembled WGS sequence"/>
</dbReference>
<dbReference type="PANTHER" id="PTHR43459:SF1">
    <property type="entry name" value="EG:BACN32G11.4 PROTEIN"/>
    <property type="match status" value="1"/>
</dbReference>